<comment type="caution">
    <text evidence="1">The sequence shown here is derived from an EMBL/GenBank/DDBJ whole genome shotgun (WGS) entry which is preliminary data.</text>
</comment>
<protein>
    <recommendedName>
        <fullName evidence="3">S1 motif domain-containing protein</fullName>
    </recommendedName>
</protein>
<evidence type="ECO:0008006" key="3">
    <source>
        <dbReference type="Google" id="ProtNLM"/>
    </source>
</evidence>
<proteinExistence type="predicted"/>
<accession>A0ABV3HKE5</accession>
<gene>
    <name evidence="1" type="ORF">AB0K40_46600</name>
</gene>
<dbReference type="Proteomes" id="UP001552427">
    <property type="component" value="Unassembled WGS sequence"/>
</dbReference>
<keyword evidence="2" id="KW-1185">Reference proteome</keyword>
<evidence type="ECO:0000313" key="1">
    <source>
        <dbReference type="EMBL" id="MEV4293025.1"/>
    </source>
</evidence>
<evidence type="ECO:0000313" key="2">
    <source>
        <dbReference type="Proteomes" id="UP001552427"/>
    </source>
</evidence>
<dbReference type="EMBL" id="JBFARM010000022">
    <property type="protein sequence ID" value="MEV4293025.1"/>
    <property type="molecule type" value="Genomic_DNA"/>
</dbReference>
<reference evidence="1 2" key="1">
    <citation type="submission" date="2024-06" db="EMBL/GenBank/DDBJ databases">
        <title>The Natural Products Discovery Center: Release of the First 8490 Sequenced Strains for Exploring Actinobacteria Biosynthetic Diversity.</title>
        <authorList>
            <person name="Kalkreuter E."/>
            <person name="Kautsar S.A."/>
            <person name="Yang D."/>
            <person name="Bader C.D."/>
            <person name="Teijaro C.N."/>
            <person name="Fluegel L."/>
            <person name="Davis C.M."/>
            <person name="Simpson J.R."/>
            <person name="Lauterbach L."/>
            <person name="Steele A.D."/>
            <person name="Gui C."/>
            <person name="Meng S."/>
            <person name="Li G."/>
            <person name="Viehrig K."/>
            <person name="Ye F."/>
            <person name="Su P."/>
            <person name="Kiefer A.F."/>
            <person name="Nichols A."/>
            <person name="Cepeda A.J."/>
            <person name="Yan W."/>
            <person name="Fan B."/>
            <person name="Jiang Y."/>
            <person name="Adhikari A."/>
            <person name="Zheng C.-J."/>
            <person name="Schuster L."/>
            <person name="Cowan T.M."/>
            <person name="Smanski M.J."/>
            <person name="Chevrette M.G."/>
            <person name="De Carvalho L.P.S."/>
            <person name="Shen B."/>
        </authorList>
    </citation>
    <scope>NUCLEOTIDE SEQUENCE [LARGE SCALE GENOMIC DNA]</scope>
    <source>
        <strain evidence="1 2">NPDC049574</strain>
    </source>
</reference>
<name>A0ABV3HKE5_9ACTN</name>
<organism evidence="1 2">
    <name type="scientific">Nonomuraea bangladeshensis</name>
    <dbReference type="NCBI Taxonomy" id="404385"/>
    <lineage>
        <taxon>Bacteria</taxon>
        <taxon>Bacillati</taxon>
        <taxon>Actinomycetota</taxon>
        <taxon>Actinomycetes</taxon>
        <taxon>Streptosporangiales</taxon>
        <taxon>Streptosporangiaceae</taxon>
        <taxon>Nonomuraea</taxon>
    </lineage>
</organism>
<sequence length="68" mass="7280">MVVGRRPFGVFLRLTGVPDALGLAEIPGMPADYELPEIGAVVEGKVIGHAEHNHQVRIGMVGHKDVPE</sequence>
<dbReference type="RefSeq" id="WP_364464040.1">
    <property type="nucleotide sequence ID" value="NZ_JBFARM010000022.1"/>
</dbReference>